<feature type="domain" description="SAM-dependent methyltransferase TRM5/TYW2-type" evidence="12">
    <location>
        <begin position="170"/>
        <end position="482"/>
    </location>
</feature>
<dbReference type="Gene3D" id="3.30.300.110">
    <property type="entry name" value="Met-10+ protein-like domains"/>
    <property type="match status" value="1"/>
</dbReference>
<feature type="binding site" evidence="11">
    <location>
        <begin position="341"/>
        <end position="342"/>
    </location>
    <ligand>
        <name>S-adenosyl-L-methionine</name>
        <dbReference type="ChEBI" id="CHEBI:59789"/>
    </ligand>
</feature>
<dbReference type="Gene3D" id="3.40.50.150">
    <property type="entry name" value="Vaccinia Virus protein VP39"/>
    <property type="match status" value="1"/>
</dbReference>
<keyword evidence="6 11" id="KW-0819">tRNA processing</keyword>
<name>A0A564Y913_HYMDI</name>
<comment type="function">
    <text evidence="11">Specifically methylates the N1 position of guanosine-37 in various cytoplasmic and mitochondrial tRNAs. Methylation is not dependent on the nature of the nucleoside 5' of the target nucleoside. This is the first step in the biosynthesis of wybutosine (yW), a modified base adjacent to the anticodon of tRNAs and required for accurate decoding.</text>
</comment>
<dbReference type="Pfam" id="PF25133">
    <property type="entry name" value="TYW2_N_2"/>
    <property type="match status" value="1"/>
</dbReference>
<dbReference type="InterPro" id="IPR056743">
    <property type="entry name" value="TRM5-TYW2-like_MTfase"/>
</dbReference>
<evidence type="ECO:0000256" key="6">
    <source>
        <dbReference type="ARBA" id="ARBA00022694"/>
    </source>
</evidence>
<keyword evidence="4 11" id="KW-0808">Transferase</keyword>
<comment type="similarity">
    <text evidence="11">Belongs to the TRM5 / TYW2 family.</text>
</comment>
<feature type="binding site" evidence="11">
    <location>
        <position position="370"/>
    </location>
    <ligand>
        <name>S-adenosyl-L-methionine</name>
        <dbReference type="ChEBI" id="CHEBI:59789"/>
    </ligand>
</feature>
<dbReference type="GO" id="GO:0005759">
    <property type="term" value="C:mitochondrial matrix"/>
    <property type="evidence" value="ECO:0007669"/>
    <property type="project" value="UniProtKB-SubCell"/>
</dbReference>
<keyword evidence="3 11" id="KW-0489">Methyltransferase</keyword>
<dbReference type="Pfam" id="PF02475">
    <property type="entry name" value="TRM5-TYW2_MTfase"/>
    <property type="match status" value="1"/>
</dbReference>
<comment type="function">
    <text evidence="9">Involved in mitochondrial tRNA methylation. Specifically methylates the N1 position of guanosine-37 in various tRNAs. Methylation is not dependent on the nature of the nucleoside 5' of the target nucleoside. This is the first step in the biosynthesis of wybutosine (yW), a modified base adjacent to the anticodon of tRNAs and required for accurate decoding.</text>
</comment>
<dbReference type="FunFam" id="3.30.300.110:FF:000001">
    <property type="entry name" value="tRNA (guanine(37)-N1)-methyltransferase"/>
    <property type="match status" value="1"/>
</dbReference>
<dbReference type="InterPro" id="IPR029063">
    <property type="entry name" value="SAM-dependent_MTases_sf"/>
</dbReference>
<sequence>MMCSSTNEEKDYSLPPALDLKLDKDVFKRKEIIFAVGLPLGATFKTVSSKMQHFRTGYLALPKFNKIYTDANGVKRKLILVRRIDDPKDWEFLRELNIDIPKAPEEDISYLESHPNAVLVENCSPNEGGGEDILPSKPSAFRFPIGYENLTFERALKAVLPPDMDGVTGFSLVGHVAHFNLKPAALPYRKLIGQIAIDKLPQVRTVINKAAKIESEFRTFAVDLMAGEENYLTEVKENGVTFHLDFSKVYWNSRLGTEHSRIVNEIKEVAKISESTTPVVVYDVFAGVGPFSLPLARFDTCQVLANDLNPVSFQFLEENIRKNSSKKHPLTEDKIRCFNLDGRDFIKQIVLPHFEKALQSGVSQFFMLMNLPGLAIEFLDVFRDRCLENCTPKPIHTRCYYFIRHSLENSNSKALKCQQADSDARQRVCEALDIDPTAVSINGSQCPSLSPCGIHLTDWNVRFVRNTAPLRDMYCLEFDLHLPTCDMGSKRLRLE</sequence>
<dbReference type="PROSITE" id="PS51684">
    <property type="entry name" value="SAM_MT_TRM5_TYW2"/>
    <property type="match status" value="1"/>
</dbReference>
<gene>
    <name evidence="13" type="ORF">WMSIL1_LOCUS3913</name>
</gene>
<feature type="binding site" evidence="11">
    <location>
        <begin position="307"/>
        <end position="308"/>
    </location>
    <ligand>
        <name>S-adenosyl-L-methionine</name>
        <dbReference type="ChEBI" id="CHEBI:59789"/>
    </ligand>
</feature>
<comment type="subunit">
    <text evidence="11">Monomer.</text>
</comment>
<dbReference type="GO" id="GO:0070901">
    <property type="term" value="P:mitochondrial tRNA methylation"/>
    <property type="evidence" value="ECO:0007669"/>
    <property type="project" value="UniProtKB-ARBA"/>
</dbReference>
<dbReference type="GO" id="GO:0052906">
    <property type="term" value="F:tRNA (guanine(37)-N1)-methyltransferase activity"/>
    <property type="evidence" value="ECO:0007669"/>
    <property type="project" value="UniProtKB-UniRule"/>
</dbReference>
<dbReference type="HAMAP" id="MF_03152">
    <property type="entry name" value="TRM5"/>
    <property type="match status" value="1"/>
</dbReference>
<comment type="catalytic activity">
    <reaction evidence="10 11">
        <text>guanosine(37) in tRNA + S-adenosyl-L-methionine = N(1)-methylguanosine(37) in tRNA + S-adenosyl-L-homocysteine + H(+)</text>
        <dbReference type="Rhea" id="RHEA:36899"/>
        <dbReference type="Rhea" id="RHEA-COMP:10145"/>
        <dbReference type="Rhea" id="RHEA-COMP:10147"/>
        <dbReference type="ChEBI" id="CHEBI:15378"/>
        <dbReference type="ChEBI" id="CHEBI:57856"/>
        <dbReference type="ChEBI" id="CHEBI:59789"/>
        <dbReference type="ChEBI" id="CHEBI:73542"/>
        <dbReference type="ChEBI" id="CHEBI:74269"/>
        <dbReference type="EC" id="2.1.1.228"/>
    </reaction>
</comment>
<feature type="binding site" evidence="11">
    <location>
        <position position="259"/>
    </location>
    <ligand>
        <name>S-adenosyl-L-methionine</name>
        <dbReference type="ChEBI" id="CHEBI:59789"/>
    </ligand>
</feature>
<comment type="subcellular location">
    <subcellularLocation>
        <location evidence="11">Mitochondrion matrix</location>
    </subcellularLocation>
    <subcellularLocation>
        <location evidence="11">Nucleus</location>
    </subcellularLocation>
    <subcellularLocation>
        <location evidence="11">Cytoplasm</location>
    </subcellularLocation>
    <text evidence="11">Predominantly in the mitochondria and in the nucleus.</text>
</comment>
<evidence type="ECO:0000256" key="1">
    <source>
        <dbReference type="ARBA" id="ARBA00009775"/>
    </source>
</evidence>
<evidence type="ECO:0000256" key="11">
    <source>
        <dbReference type="HAMAP-Rule" id="MF_03152"/>
    </source>
</evidence>
<evidence type="ECO:0000313" key="14">
    <source>
        <dbReference type="Proteomes" id="UP000321570"/>
    </source>
</evidence>
<dbReference type="EC" id="2.1.1.228" evidence="11"/>
<dbReference type="EMBL" id="CABIJS010000111">
    <property type="protein sequence ID" value="VUZ43762.1"/>
    <property type="molecule type" value="Genomic_DNA"/>
</dbReference>
<proteinExistence type="inferred from homology"/>
<evidence type="ECO:0000256" key="8">
    <source>
        <dbReference type="ARBA" id="ARBA00023242"/>
    </source>
</evidence>
<dbReference type="Proteomes" id="UP000321570">
    <property type="component" value="Unassembled WGS sequence"/>
</dbReference>
<keyword evidence="5 11" id="KW-0949">S-adenosyl-L-methionine</keyword>
<dbReference type="PANTHER" id="PTHR23245:SF36">
    <property type="entry name" value="TRNA (GUANINE(37)-N1)-METHYLTRANSFERASE"/>
    <property type="match status" value="1"/>
</dbReference>
<dbReference type="CDD" id="cd02440">
    <property type="entry name" value="AdoMet_MTases"/>
    <property type="match status" value="1"/>
</dbReference>
<keyword evidence="8 11" id="KW-0539">Nucleus</keyword>
<evidence type="ECO:0000256" key="2">
    <source>
        <dbReference type="ARBA" id="ARBA00022490"/>
    </source>
</evidence>
<evidence type="ECO:0000256" key="7">
    <source>
        <dbReference type="ARBA" id="ARBA00023128"/>
    </source>
</evidence>
<dbReference type="SUPFAM" id="SSF53335">
    <property type="entry name" value="S-adenosyl-L-methionine-dependent methyltransferases"/>
    <property type="match status" value="1"/>
</dbReference>
<comment type="similarity">
    <text evidence="1">Belongs to the class I-like SAM-binding methyltransferase superfamily. TRM5/TYW2 family.</text>
</comment>
<accession>A0A564Y913</accession>
<dbReference type="GO" id="GO:0002939">
    <property type="term" value="P:tRNA N1-guanine methylation"/>
    <property type="evidence" value="ECO:0007669"/>
    <property type="project" value="TreeGrafter"/>
</dbReference>
<keyword evidence="14" id="KW-1185">Reference proteome</keyword>
<dbReference type="PANTHER" id="PTHR23245">
    <property type="entry name" value="TRNA METHYLTRANSFERASE"/>
    <property type="match status" value="1"/>
</dbReference>
<evidence type="ECO:0000313" key="13">
    <source>
        <dbReference type="EMBL" id="VUZ43762.1"/>
    </source>
</evidence>
<dbReference type="AlphaFoldDB" id="A0A564Y913"/>
<evidence type="ECO:0000256" key="10">
    <source>
        <dbReference type="ARBA" id="ARBA00047783"/>
    </source>
</evidence>
<evidence type="ECO:0000256" key="4">
    <source>
        <dbReference type="ARBA" id="ARBA00022679"/>
    </source>
</evidence>
<dbReference type="GO" id="GO:0005634">
    <property type="term" value="C:nucleus"/>
    <property type="evidence" value="ECO:0007669"/>
    <property type="project" value="UniProtKB-SubCell"/>
</dbReference>
<reference evidence="13 14" key="1">
    <citation type="submission" date="2019-07" db="EMBL/GenBank/DDBJ databases">
        <authorList>
            <person name="Jastrzebski P J."/>
            <person name="Paukszto L."/>
            <person name="Jastrzebski P J."/>
        </authorList>
    </citation>
    <scope>NUCLEOTIDE SEQUENCE [LARGE SCALE GENOMIC DNA]</scope>
    <source>
        <strain evidence="13 14">WMS-il1</strain>
    </source>
</reference>
<keyword evidence="2 11" id="KW-0963">Cytoplasm</keyword>
<evidence type="ECO:0000256" key="5">
    <source>
        <dbReference type="ARBA" id="ARBA00022691"/>
    </source>
</evidence>
<dbReference type="InterPro" id="IPR056744">
    <property type="entry name" value="TRM5/TYW2-like_N"/>
</dbReference>
<dbReference type="InterPro" id="IPR030382">
    <property type="entry name" value="MeTrfase_TRM5/TYW2"/>
</dbReference>
<evidence type="ECO:0000256" key="9">
    <source>
        <dbReference type="ARBA" id="ARBA00045951"/>
    </source>
</evidence>
<dbReference type="InterPro" id="IPR025792">
    <property type="entry name" value="tRNA_Gua_MeTrfase_euk"/>
</dbReference>
<protein>
    <recommendedName>
        <fullName evidence="11">tRNA (guanine(37)-N1)-methyltransferase</fullName>
        <ecNumber evidence="11">2.1.1.228</ecNumber>
    </recommendedName>
    <alternativeName>
        <fullName evidence="11">M1G-methyltransferase</fullName>
    </alternativeName>
    <alternativeName>
        <fullName evidence="11">tRNA [GM37] methyltransferase</fullName>
    </alternativeName>
    <alternativeName>
        <fullName evidence="11">tRNA methyltransferase 5 homolog</fullName>
    </alternativeName>
</protein>
<keyword evidence="7 11" id="KW-0496">Mitochondrion</keyword>
<organism evidence="13 14">
    <name type="scientific">Hymenolepis diminuta</name>
    <name type="common">Rat tapeworm</name>
    <dbReference type="NCBI Taxonomy" id="6216"/>
    <lineage>
        <taxon>Eukaryota</taxon>
        <taxon>Metazoa</taxon>
        <taxon>Spiralia</taxon>
        <taxon>Lophotrochozoa</taxon>
        <taxon>Platyhelminthes</taxon>
        <taxon>Cestoda</taxon>
        <taxon>Eucestoda</taxon>
        <taxon>Cyclophyllidea</taxon>
        <taxon>Hymenolepididae</taxon>
        <taxon>Hymenolepis</taxon>
    </lineage>
</organism>
<evidence type="ECO:0000256" key="3">
    <source>
        <dbReference type="ARBA" id="ARBA00022603"/>
    </source>
</evidence>
<evidence type="ECO:0000259" key="12">
    <source>
        <dbReference type="PROSITE" id="PS51684"/>
    </source>
</evidence>